<accession>A0A0E9TBJ0</accession>
<proteinExistence type="predicted"/>
<reference evidence="1" key="2">
    <citation type="journal article" date="2015" name="Fish Shellfish Immunol.">
        <title>Early steps in the European eel (Anguilla anguilla)-Vibrio vulnificus interaction in the gills: Role of the RtxA13 toxin.</title>
        <authorList>
            <person name="Callol A."/>
            <person name="Pajuelo D."/>
            <person name="Ebbesson L."/>
            <person name="Teles M."/>
            <person name="MacKenzie S."/>
            <person name="Amaro C."/>
        </authorList>
    </citation>
    <scope>NUCLEOTIDE SEQUENCE</scope>
</reference>
<dbReference type="EMBL" id="GBXM01057606">
    <property type="protein sequence ID" value="JAH50971.1"/>
    <property type="molecule type" value="Transcribed_RNA"/>
</dbReference>
<sequence>MYIIVLQVCEVHGKDRCQQLHGQYIHFILYNCMEKDKE</sequence>
<evidence type="ECO:0000313" key="1">
    <source>
        <dbReference type="EMBL" id="JAH50971.1"/>
    </source>
</evidence>
<protein>
    <submittedName>
        <fullName evidence="1">Uncharacterized protein</fullName>
    </submittedName>
</protein>
<reference evidence="1" key="1">
    <citation type="submission" date="2014-11" db="EMBL/GenBank/DDBJ databases">
        <authorList>
            <person name="Amaro Gonzalez C."/>
        </authorList>
    </citation>
    <scope>NUCLEOTIDE SEQUENCE</scope>
</reference>
<organism evidence="1">
    <name type="scientific">Anguilla anguilla</name>
    <name type="common">European freshwater eel</name>
    <name type="synonym">Muraena anguilla</name>
    <dbReference type="NCBI Taxonomy" id="7936"/>
    <lineage>
        <taxon>Eukaryota</taxon>
        <taxon>Metazoa</taxon>
        <taxon>Chordata</taxon>
        <taxon>Craniata</taxon>
        <taxon>Vertebrata</taxon>
        <taxon>Euteleostomi</taxon>
        <taxon>Actinopterygii</taxon>
        <taxon>Neopterygii</taxon>
        <taxon>Teleostei</taxon>
        <taxon>Anguilliformes</taxon>
        <taxon>Anguillidae</taxon>
        <taxon>Anguilla</taxon>
    </lineage>
</organism>
<name>A0A0E9TBJ0_ANGAN</name>
<dbReference type="AlphaFoldDB" id="A0A0E9TBJ0"/>